<dbReference type="AlphaFoldDB" id="A1ZVL7"/>
<sequence>MENQVGDLFQKINDTTSKLVKGYEVFNSLDEVQIGTAAKELVWSKDKIKLYHYTREDKPTCKTPLVISYALINRYYMMDLQPDRSLIRKLGSLGIDIYVIDTGYPTRNDRYITMNDYINVYIDGAVDFICESHNIDKVNLLGVCQGGTFSTIYSALHPEKVKNLITMVTPIDFSTDDGLLFKWSRNMDVDAIVEGFGGLVPGTFLDMGFQQLKPMLKVRKQKNLMDMLDDEQKIMNFMRMEKWINDQPDQVGETYRQFIKDLYQQNKLVKGELVVGGDKIDLKKVTSPLLNIYAAADHLVPPSSTIPLNDLVGSKDKKLYEFPGGHIGVFTGRRSQKELSPTIAEWLKDRD</sequence>
<evidence type="ECO:0000256" key="2">
    <source>
        <dbReference type="ARBA" id="ARBA00019065"/>
    </source>
</evidence>
<reference evidence="8 9" key="1">
    <citation type="submission" date="2007-01" db="EMBL/GenBank/DDBJ databases">
        <authorList>
            <person name="Haygood M."/>
            <person name="Podell S."/>
            <person name="Anderson C."/>
            <person name="Hopkinson B."/>
            <person name="Roe K."/>
            <person name="Barbeau K."/>
            <person name="Gaasterland T."/>
            <person name="Ferriera S."/>
            <person name="Johnson J."/>
            <person name="Kravitz S."/>
            <person name="Beeson K."/>
            <person name="Sutton G."/>
            <person name="Rogers Y.-H."/>
            <person name="Friedman R."/>
            <person name="Frazier M."/>
            <person name="Venter J.C."/>
        </authorList>
    </citation>
    <scope>NUCLEOTIDE SEQUENCE [LARGE SCALE GENOMIC DNA]</scope>
    <source>
        <strain evidence="8 9">ATCC 23134</strain>
    </source>
</reference>
<dbReference type="EMBL" id="AAWS01000046">
    <property type="protein sequence ID" value="EAY25560.1"/>
    <property type="molecule type" value="Genomic_DNA"/>
</dbReference>
<name>A1ZVL7_MICM2</name>
<evidence type="ECO:0000256" key="6">
    <source>
        <dbReference type="ARBA" id="ARBA00033356"/>
    </source>
</evidence>
<dbReference type="SUPFAM" id="SSF53474">
    <property type="entry name" value="alpha/beta-Hydrolases"/>
    <property type="match status" value="1"/>
</dbReference>
<keyword evidence="5" id="KW-0012">Acyltransferase</keyword>
<dbReference type="eggNOG" id="COG3243">
    <property type="taxonomic scope" value="Bacteria"/>
</dbReference>
<evidence type="ECO:0000256" key="1">
    <source>
        <dbReference type="ARBA" id="ARBA00004683"/>
    </source>
</evidence>
<organism evidence="8 9">
    <name type="scientific">Microscilla marina ATCC 23134</name>
    <dbReference type="NCBI Taxonomy" id="313606"/>
    <lineage>
        <taxon>Bacteria</taxon>
        <taxon>Pseudomonadati</taxon>
        <taxon>Bacteroidota</taxon>
        <taxon>Cytophagia</taxon>
        <taxon>Cytophagales</taxon>
        <taxon>Microscillaceae</taxon>
        <taxon>Microscilla</taxon>
    </lineage>
</organism>
<keyword evidence="3" id="KW-0808">Transferase</keyword>
<accession>A1ZVL7</accession>
<dbReference type="InterPro" id="IPR051321">
    <property type="entry name" value="PHA/PHB_synthase"/>
</dbReference>
<protein>
    <recommendedName>
        <fullName evidence="2">Poly(3-hydroxyalkanoate) polymerase subunit PhaC</fullName>
    </recommendedName>
    <alternativeName>
        <fullName evidence="6">PHB synthase subunit PhaC</fullName>
    </alternativeName>
</protein>
<dbReference type="Pfam" id="PF00561">
    <property type="entry name" value="Abhydrolase_1"/>
    <property type="match status" value="1"/>
</dbReference>
<dbReference type="InterPro" id="IPR029058">
    <property type="entry name" value="AB_hydrolase_fold"/>
</dbReference>
<dbReference type="OrthoDB" id="9767934at2"/>
<feature type="domain" description="AB hydrolase-1" evidence="7">
    <location>
        <begin position="84"/>
        <end position="331"/>
    </location>
</feature>
<dbReference type="PANTHER" id="PTHR36837:SF2">
    <property type="entry name" value="POLY(3-HYDROXYALKANOATE) POLYMERASE SUBUNIT PHAC"/>
    <property type="match status" value="1"/>
</dbReference>
<dbReference type="InterPro" id="IPR010125">
    <property type="entry name" value="PHA_synth_III_C"/>
</dbReference>
<evidence type="ECO:0000256" key="4">
    <source>
        <dbReference type="ARBA" id="ARBA00022752"/>
    </source>
</evidence>
<evidence type="ECO:0000259" key="7">
    <source>
        <dbReference type="Pfam" id="PF00561"/>
    </source>
</evidence>
<dbReference type="RefSeq" id="WP_002702565.1">
    <property type="nucleotide sequence ID" value="NZ_AAWS01000046.1"/>
</dbReference>
<evidence type="ECO:0000256" key="3">
    <source>
        <dbReference type="ARBA" id="ARBA00022679"/>
    </source>
</evidence>
<dbReference type="Proteomes" id="UP000004095">
    <property type="component" value="Unassembled WGS sequence"/>
</dbReference>
<dbReference type="GO" id="GO:0016746">
    <property type="term" value="F:acyltransferase activity"/>
    <property type="evidence" value="ECO:0007669"/>
    <property type="project" value="UniProtKB-KW"/>
</dbReference>
<dbReference type="PANTHER" id="PTHR36837">
    <property type="entry name" value="POLY(3-HYDROXYALKANOATE) POLYMERASE SUBUNIT PHAC"/>
    <property type="match status" value="1"/>
</dbReference>
<dbReference type="GO" id="GO:0042619">
    <property type="term" value="P:poly-hydroxybutyrate biosynthetic process"/>
    <property type="evidence" value="ECO:0007669"/>
    <property type="project" value="UniProtKB-KW"/>
</dbReference>
<dbReference type="NCBIfam" id="TIGR01836">
    <property type="entry name" value="PHA_synth_III_C"/>
    <property type="match status" value="1"/>
</dbReference>
<keyword evidence="4" id="KW-0583">PHB biosynthesis</keyword>
<evidence type="ECO:0000313" key="8">
    <source>
        <dbReference type="EMBL" id="EAY25560.1"/>
    </source>
</evidence>
<gene>
    <name evidence="8" type="ORF">M23134_00658</name>
</gene>
<evidence type="ECO:0000313" key="9">
    <source>
        <dbReference type="Proteomes" id="UP000004095"/>
    </source>
</evidence>
<evidence type="ECO:0000256" key="5">
    <source>
        <dbReference type="ARBA" id="ARBA00023315"/>
    </source>
</evidence>
<proteinExistence type="predicted"/>
<dbReference type="InterPro" id="IPR000073">
    <property type="entry name" value="AB_hydrolase_1"/>
</dbReference>
<keyword evidence="9" id="KW-1185">Reference proteome</keyword>
<comment type="caution">
    <text evidence="8">The sequence shown here is derived from an EMBL/GenBank/DDBJ whole genome shotgun (WGS) entry which is preliminary data.</text>
</comment>
<dbReference type="UniPathway" id="UPA00917"/>
<dbReference type="Gene3D" id="3.40.50.1820">
    <property type="entry name" value="alpha/beta hydrolase"/>
    <property type="match status" value="1"/>
</dbReference>
<comment type="pathway">
    <text evidence="1">Biopolymer metabolism; poly-(R)-3-hydroxybutanoate biosynthesis.</text>
</comment>